<proteinExistence type="predicted"/>
<sequence>MAVRLKLERMSGSLAVLLAIAGCASINEMAARESSLIGPTWQLQSIRQGDAVNNLSSEQAARYTIEFVAHDNARLRLDCNTGTAGWSASVMRRVLRIDEIRSTKMKCPDDRIAGVVLSGLPGGNTYGFTDDERTLIVQSGTATFTFRDAAH</sequence>
<dbReference type="InterPro" id="IPR038670">
    <property type="entry name" value="HslJ-like_sf"/>
</dbReference>
<protein>
    <recommendedName>
        <fullName evidence="1">DUF306 domain-containing protein</fullName>
    </recommendedName>
</protein>
<reference evidence="2 3" key="1">
    <citation type="submission" date="2016-05" db="EMBL/GenBank/DDBJ databases">
        <title>Complete genome sequence of Novosphingobium guangzhouense SA925(T).</title>
        <authorList>
            <person name="Sha S."/>
        </authorList>
    </citation>
    <scope>NUCLEOTIDE SEQUENCE [LARGE SCALE GENOMIC DNA]</scope>
    <source>
        <strain evidence="2 3">SA925</strain>
    </source>
</reference>
<keyword evidence="3" id="KW-1185">Reference proteome</keyword>
<feature type="domain" description="DUF306" evidence="1">
    <location>
        <begin position="34"/>
        <end position="146"/>
    </location>
</feature>
<organism evidence="2 3">
    <name type="scientific">Novosphingobium guangzhouense</name>
    <dbReference type="NCBI Taxonomy" id="1850347"/>
    <lineage>
        <taxon>Bacteria</taxon>
        <taxon>Pseudomonadati</taxon>
        <taxon>Pseudomonadota</taxon>
        <taxon>Alphaproteobacteria</taxon>
        <taxon>Sphingomonadales</taxon>
        <taxon>Sphingomonadaceae</taxon>
        <taxon>Novosphingobium</taxon>
    </lineage>
</organism>
<gene>
    <name evidence="2" type="ORF">A8V01_05170</name>
</gene>
<dbReference type="AlphaFoldDB" id="A0A2K2FZ13"/>
<dbReference type="Proteomes" id="UP000236327">
    <property type="component" value="Unassembled WGS sequence"/>
</dbReference>
<evidence type="ECO:0000313" key="3">
    <source>
        <dbReference type="Proteomes" id="UP000236327"/>
    </source>
</evidence>
<evidence type="ECO:0000259" key="1">
    <source>
        <dbReference type="Pfam" id="PF03724"/>
    </source>
</evidence>
<dbReference type="OrthoDB" id="9809132at2"/>
<dbReference type="EMBL" id="LYMM01000040">
    <property type="protein sequence ID" value="PNU04010.1"/>
    <property type="molecule type" value="Genomic_DNA"/>
</dbReference>
<evidence type="ECO:0000313" key="2">
    <source>
        <dbReference type="EMBL" id="PNU04010.1"/>
    </source>
</evidence>
<dbReference type="PROSITE" id="PS51257">
    <property type="entry name" value="PROKAR_LIPOPROTEIN"/>
    <property type="match status" value="1"/>
</dbReference>
<dbReference type="RefSeq" id="WP_103096605.1">
    <property type="nucleotide sequence ID" value="NZ_LYMM01000040.1"/>
</dbReference>
<comment type="caution">
    <text evidence="2">The sequence shown here is derived from an EMBL/GenBank/DDBJ whole genome shotgun (WGS) entry which is preliminary data.</text>
</comment>
<dbReference type="InterPro" id="IPR005184">
    <property type="entry name" value="DUF306_Meta_HslJ"/>
</dbReference>
<accession>A0A2K2FZ13</accession>
<dbReference type="Gene3D" id="2.40.128.270">
    <property type="match status" value="1"/>
</dbReference>
<dbReference type="Pfam" id="PF03724">
    <property type="entry name" value="META"/>
    <property type="match status" value="1"/>
</dbReference>
<name>A0A2K2FZ13_9SPHN</name>